<keyword evidence="2" id="KW-1015">Disulfide bond</keyword>
<feature type="chain" id="PRO_5012300245" description="LNR domain-containing protein" evidence="5">
    <location>
        <begin position="20"/>
        <end position="2395"/>
    </location>
</feature>
<dbReference type="Gene3D" id="3.30.300.320">
    <property type="match status" value="3"/>
</dbReference>
<feature type="transmembrane region" description="Helical" evidence="4">
    <location>
        <begin position="2222"/>
        <end position="2240"/>
    </location>
</feature>
<feature type="transmembrane region" description="Helical" evidence="4">
    <location>
        <begin position="2094"/>
        <end position="2110"/>
    </location>
</feature>
<keyword evidence="1" id="KW-0677">Repeat</keyword>
<evidence type="ECO:0000256" key="4">
    <source>
        <dbReference type="SAM" id="Phobius"/>
    </source>
</evidence>
<dbReference type="SMART" id="SM00004">
    <property type="entry name" value="NL"/>
    <property type="match status" value="3"/>
</dbReference>
<feature type="signal peptide" evidence="5">
    <location>
        <begin position="1"/>
        <end position="19"/>
    </location>
</feature>
<dbReference type="PANTHER" id="PTHR11319:SF35">
    <property type="entry name" value="OUTER MEMBRANE PROTEIN PMPC-RELATED"/>
    <property type="match status" value="1"/>
</dbReference>
<proteinExistence type="predicted"/>
<keyword evidence="3" id="KW-0325">Glycoprotein</keyword>
<evidence type="ECO:0000313" key="7">
    <source>
        <dbReference type="EMBL" id="OMJ71850.1"/>
    </source>
</evidence>
<comment type="caution">
    <text evidence="7">The sequence shown here is derived from an EMBL/GenBank/DDBJ whole genome shotgun (WGS) entry which is preliminary data.</text>
</comment>
<feature type="transmembrane region" description="Helical" evidence="4">
    <location>
        <begin position="2252"/>
        <end position="2273"/>
    </location>
</feature>
<feature type="transmembrane region" description="Helical" evidence="4">
    <location>
        <begin position="2279"/>
        <end position="2301"/>
    </location>
</feature>
<feature type="domain" description="LNR" evidence="6">
    <location>
        <begin position="173"/>
        <end position="208"/>
    </location>
</feature>
<dbReference type="SUPFAM" id="SSF51126">
    <property type="entry name" value="Pectin lyase-like"/>
    <property type="match status" value="2"/>
</dbReference>
<dbReference type="PANTHER" id="PTHR11319">
    <property type="entry name" value="G PROTEIN-COUPLED RECEPTOR-RELATED"/>
    <property type="match status" value="1"/>
</dbReference>
<feature type="transmembrane region" description="Helical" evidence="4">
    <location>
        <begin position="2059"/>
        <end position="2082"/>
    </location>
</feature>
<feature type="domain" description="LNR" evidence="6">
    <location>
        <begin position="67"/>
        <end position="106"/>
    </location>
</feature>
<dbReference type="SMART" id="SM00710">
    <property type="entry name" value="PbH1"/>
    <property type="match status" value="11"/>
</dbReference>
<evidence type="ECO:0000313" key="8">
    <source>
        <dbReference type="Proteomes" id="UP000187209"/>
    </source>
</evidence>
<keyword evidence="4" id="KW-0812">Transmembrane</keyword>
<feature type="transmembrane region" description="Helical" evidence="4">
    <location>
        <begin position="2145"/>
        <end position="2168"/>
    </location>
</feature>
<keyword evidence="4" id="KW-0472">Membrane</keyword>
<feature type="domain" description="LNR" evidence="6">
    <location>
        <begin position="108"/>
        <end position="139"/>
    </location>
</feature>
<protein>
    <recommendedName>
        <fullName evidence="6">LNR domain-containing protein</fullName>
    </recommendedName>
</protein>
<evidence type="ECO:0000256" key="2">
    <source>
        <dbReference type="ARBA" id="ARBA00023157"/>
    </source>
</evidence>
<dbReference type="OrthoDB" id="509564at2759"/>
<dbReference type="Proteomes" id="UP000187209">
    <property type="component" value="Unassembled WGS sequence"/>
</dbReference>
<dbReference type="InterPro" id="IPR000800">
    <property type="entry name" value="Notch_dom"/>
</dbReference>
<dbReference type="EMBL" id="MPUH01000951">
    <property type="protein sequence ID" value="OMJ71850.1"/>
    <property type="molecule type" value="Genomic_DNA"/>
</dbReference>
<dbReference type="InterPro" id="IPR006626">
    <property type="entry name" value="PbH1"/>
</dbReference>
<keyword evidence="4" id="KW-1133">Transmembrane helix</keyword>
<accession>A0A1R2B5E2</accession>
<name>A0A1R2B5E2_9CILI</name>
<feature type="transmembrane region" description="Helical" evidence="4">
    <location>
        <begin position="1959"/>
        <end position="1977"/>
    </location>
</feature>
<feature type="transmembrane region" description="Helical" evidence="4">
    <location>
        <begin position="1989"/>
        <end position="2008"/>
    </location>
</feature>
<evidence type="ECO:0000256" key="3">
    <source>
        <dbReference type="ARBA" id="ARBA00023180"/>
    </source>
</evidence>
<keyword evidence="5" id="KW-0732">Signal</keyword>
<reference evidence="7 8" key="1">
    <citation type="submission" date="2016-11" db="EMBL/GenBank/DDBJ databases">
        <title>The macronuclear genome of Stentor coeruleus: a giant cell with tiny introns.</title>
        <authorList>
            <person name="Slabodnick M."/>
            <person name="Ruby J.G."/>
            <person name="Reiff S.B."/>
            <person name="Swart E.C."/>
            <person name="Gosai S."/>
            <person name="Prabakaran S."/>
            <person name="Witkowska E."/>
            <person name="Larue G.E."/>
            <person name="Fisher S."/>
            <person name="Freeman R.M."/>
            <person name="Gunawardena J."/>
            <person name="Chu W."/>
            <person name="Stover N.A."/>
            <person name="Gregory B.D."/>
            <person name="Nowacki M."/>
            <person name="Derisi J."/>
            <person name="Roy S.W."/>
            <person name="Marshall W.F."/>
            <person name="Sood P."/>
        </authorList>
    </citation>
    <scope>NUCLEOTIDE SEQUENCE [LARGE SCALE GENOMIC DNA]</scope>
    <source>
        <strain evidence="7">WM001</strain>
    </source>
</reference>
<dbReference type="Pfam" id="PF00066">
    <property type="entry name" value="Notch"/>
    <property type="match status" value="2"/>
</dbReference>
<gene>
    <name evidence="7" type="ORF">SteCoe_29840</name>
</gene>
<organism evidence="7 8">
    <name type="scientific">Stentor coeruleus</name>
    <dbReference type="NCBI Taxonomy" id="5963"/>
    <lineage>
        <taxon>Eukaryota</taxon>
        <taxon>Sar</taxon>
        <taxon>Alveolata</taxon>
        <taxon>Ciliophora</taxon>
        <taxon>Postciliodesmatophora</taxon>
        <taxon>Heterotrichea</taxon>
        <taxon>Heterotrichida</taxon>
        <taxon>Stentoridae</taxon>
        <taxon>Stentor</taxon>
    </lineage>
</organism>
<evidence type="ECO:0000256" key="1">
    <source>
        <dbReference type="ARBA" id="ARBA00022737"/>
    </source>
</evidence>
<sequence>MIIFMTLLGILFLASKGSSRSVFTCDESLCLNSWVGDGMCDKLCMNPSCNYDSQDSSSTEKDTPLYGSDCYSSCLYSNCLFEKLGDGSCDEDCNRYECGWDFGDCGYCADGCTLDKLTNSVCDPSCNNEACRYDNNDCGWCAKNCFLQDLSDGLCQESCNIEACLWDNYSCVTSLCAPKCPDILLNNGECNYFDCLTAACKYDGNDCTCSPGCTYNQLFTETECIKDSNGVIIDPCATSDCDFKWNLCGNCNKGCFDNMIGDDNCNIECNVENCNYDLGDCGCAPGCETMYSLTSGFKYAGGCKLECMAFMCGYNSGDCSEKNLIIASILNQLISENISAVFNPDICNGNCTYSMILEYENDDKMCSVGSVCDTDQCLHCFGKVENKFPNCMYSDGKNCLISEGWMINEISVNNIVDCPFGFTKSDSISQIFENKLSWCFIEPVFYTKNKYRLFYVNPDFIRNSSEDFGNGDITNPMISLFYALESVYAAYTKIILQSKELYYEFNRDQKSPLRTEDNNPLSSFMPSLKLYELWIIGDETLNERPIVYWKGNLVIKPKSETFYIKYIEFRGTKILHNCTFDYCLYCPYVVFGENKAFDDRNRVIDMNLYNNDYGKNCDKYNSDVMFYFTVPAYIENVAFSGFRHQFSQFIYSESTLSMTNVSFSKMQAYEGMSVILGKSSNFYLSYTLGSVSDLSAGYEITEFIALGSFLICEDCNSISISDVNFTYNLAYSNLLTGVISSLIYSKNHIGIITITGCIFEKNFVNGLIFIDVSSLSYSDYQIENGVSQALSQQHFTLSNTKIINNYCSNYLIYYNMQKLRHNIQISNLLIQNATVGINGFINIQNTGVLSNTDTVGQKIKTLVSGKEVSVYIPSRSLLIDSIKIVDSYCGGQALTASIYPLAYIKNVLISNVGDGSKDTIMKIINLFYSSGRYLSSMLPSTEILSITCSKIMNFQDNYYLYIDELVVNNAKCTAQGGTGGIYAESITKNVTIYNTTLQNTEHSSSEPLSLYIGNTANAFLANILLENLTNTDGSLMSIYKATNVYIENFKAKSLESAYLGTVILNQIENVNISGLYIDKAYTKFSNGGCLSVVASSKGINLSIRDIEMNYCYAATGVGGGFFIDSVSNDVINVIMIENAVVTNSQAKDGAILYISNKVVLGYDKESVITNLTGYNNNGTQGGIIADYRESGLLCLDKFVLYYNKALHAFINAFYPNNLMMLKIDNSYIHSSESSDSVVIILSLKPGCTITFNNVTFYNISATALKVSKITINAYNITFSYLFSVYYGDSYSNLSLKLGNFHHINSVVLTFTLSSYFNCTSCRFGYNYYTLIEVSEESYIELFDSDISNNTASSKVVVYISGKQDSKSNLIENCLIQNNTATTDGQIYLLNTNMTISSSIIKENKCLNSDYNGIYTTNSQLTIISSSFINQEAIGIGSYIYSVETSLISISKSCFESGLSHGKAGNIYISFSLLEIIESNFTDNLASNEGGCIYSIDSKVVVNNSIFAGSSASLGSVIYMSGGILFMISSSISNSSTSGSYVTASVYLVADVLLIIDMIKVFDGEIGGILAYDIHSCTLSDSTFSNLKIMDYGAVTFIGASIFGSVAISSSTFTYNNSTGNGGALFISSVSLAITDSEFSFNTASKNGGGIYLSSLDCSSCTFSISGSSSFFSNSCPYEGGAIKWADYKPSISDSVVFYNNSAEYGSNIAGLPAMLQFSISRNLAVESKLETLTNIIPGQHYNSTIYLYMLDSIGSIVTSDNQSTLNIESNDSKSGRDSNNSYSVHGTTTFICSQGIFSLTDFSPNGPPGTTMTMNVSTNGIKSGKVPNDDVEYNNAASINLELRECIQGEEIGPDMCKECDSGTFLIYPADSCLSCPTGAVCPGGDSVIPNVGYWRSSVLSEYVYKCSISGACLGGSTSDFIGACFEGYEGVLCNSCQIGFSLSNSGKCSKCPEQGTNIIILLSLGALMIAVCYILVKTTLNSAFKPKSLHSIYIKIFTNYLQLVYLTTQFELEWPSYVLELFYIQKSAATISEQVFSIDCYFVGSSSSNSSSIYFNKLAMYCIIPIIIALISLIVWTLIGMAKGTFSYLNREFYTTAIVLFFLVYPNIVKSMFMNFQCTQFDIIGWYLDQNTAIQCWDTIHTKYSLIIAVPGMITWAVGVPTFLLVIMSKKKRYLYRDNNRVIFGFLFNGYKSSNFYWEFLIMYRKIIIITIAVFMSSSTMLQALTVIILLIISLYLQYSCRPYSQSELNHMETQALFIATVTIYCGLYYLSRSIGDIVKVILFAIIAVGNGYFILYWIYYMMQAFMEVFLKYFPQFKVTFKKGDSYTDGFFEEKMTRKGVFFNEFEGAKCFTFFDNKTKNVKECDLPENMPDLFIEVFKKEVELFDDLELIEF</sequence>
<evidence type="ECO:0000259" key="6">
    <source>
        <dbReference type="SMART" id="SM00004"/>
    </source>
</evidence>
<evidence type="ECO:0000256" key="5">
    <source>
        <dbReference type="SAM" id="SignalP"/>
    </source>
</evidence>
<dbReference type="InterPro" id="IPR011050">
    <property type="entry name" value="Pectin_lyase_fold/virulence"/>
</dbReference>
<keyword evidence="8" id="KW-1185">Reference proteome</keyword>